<dbReference type="PANTHER" id="PTHR30096:SF0">
    <property type="entry name" value="4,5-DOPA DIOXYGENASE EXTRADIOL-LIKE PROTEIN"/>
    <property type="match status" value="1"/>
</dbReference>
<evidence type="ECO:0000256" key="1">
    <source>
        <dbReference type="ARBA" id="ARBA00001947"/>
    </source>
</evidence>
<dbReference type="Pfam" id="PF02900">
    <property type="entry name" value="LigB"/>
    <property type="match status" value="1"/>
</dbReference>
<keyword evidence="7" id="KW-0223">Dioxygenase</keyword>
<dbReference type="GO" id="GO:0008270">
    <property type="term" value="F:zinc ion binding"/>
    <property type="evidence" value="ECO:0007669"/>
    <property type="project" value="InterPro"/>
</dbReference>
<comment type="similarity">
    <text evidence="2">Belongs to the DODA-type extradiol aromatic ring-opening dioxygenase family.</text>
</comment>
<reference evidence="7 8" key="1">
    <citation type="submission" date="2020-01" db="EMBL/GenBank/DDBJ databases">
        <title>Genomes of bacteria type strains.</title>
        <authorList>
            <person name="Chen J."/>
            <person name="Zhu S."/>
            <person name="Yang J."/>
        </authorList>
    </citation>
    <scope>NUCLEOTIDE SEQUENCE [LARGE SCALE GENOMIC DNA]</scope>
    <source>
        <strain evidence="7 8">LMG 22958</strain>
    </source>
</reference>
<evidence type="ECO:0000256" key="4">
    <source>
        <dbReference type="ARBA" id="ARBA00022833"/>
    </source>
</evidence>
<evidence type="ECO:0000313" key="7">
    <source>
        <dbReference type="EMBL" id="NDW19999.1"/>
    </source>
</evidence>
<keyword evidence="4" id="KW-0862">Zinc</keyword>
<organism evidence="7 8">
    <name type="scientific">Alteromonas hispanica</name>
    <dbReference type="NCBI Taxonomy" id="315421"/>
    <lineage>
        <taxon>Bacteria</taxon>
        <taxon>Pseudomonadati</taxon>
        <taxon>Pseudomonadota</taxon>
        <taxon>Gammaproteobacteria</taxon>
        <taxon>Alteromonadales</taxon>
        <taxon>Alteromonadaceae</taxon>
        <taxon>Alteromonas/Salinimonas group</taxon>
        <taxon>Alteromonas</taxon>
    </lineage>
</organism>
<evidence type="ECO:0000256" key="5">
    <source>
        <dbReference type="ARBA" id="ARBA00023002"/>
    </source>
</evidence>
<dbReference type="AlphaFoldDB" id="A0A6L9MNZ8"/>
<evidence type="ECO:0000256" key="2">
    <source>
        <dbReference type="ARBA" id="ARBA00007581"/>
    </source>
</evidence>
<proteinExistence type="inferred from homology"/>
<evidence type="ECO:0000313" key="8">
    <source>
        <dbReference type="Proteomes" id="UP000478837"/>
    </source>
</evidence>
<dbReference type="RefSeq" id="WP_163109154.1">
    <property type="nucleotide sequence ID" value="NZ_JAAAWP010000001.1"/>
</dbReference>
<dbReference type="InterPro" id="IPR014436">
    <property type="entry name" value="Extradiol_dOase_DODA"/>
</dbReference>
<dbReference type="CDD" id="cd07363">
    <property type="entry name" value="45_DOPA_Dioxygenase"/>
    <property type="match status" value="1"/>
</dbReference>
<dbReference type="GO" id="GO:0016702">
    <property type="term" value="F:oxidoreductase activity, acting on single donors with incorporation of molecular oxygen, incorporation of two atoms of oxygen"/>
    <property type="evidence" value="ECO:0007669"/>
    <property type="project" value="UniProtKB-ARBA"/>
</dbReference>
<dbReference type="Proteomes" id="UP000478837">
    <property type="component" value="Unassembled WGS sequence"/>
</dbReference>
<evidence type="ECO:0000259" key="6">
    <source>
        <dbReference type="Pfam" id="PF02900"/>
    </source>
</evidence>
<keyword evidence="8" id="KW-1185">Reference proteome</keyword>
<dbReference type="EMBL" id="JAAAWP010000001">
    <property type="protein sequence ID" value="NDW19999.1"/>
    <property type="molecule type" value="Genomic_DNA"/>
</dbReference>
<dbReference type="SUPFAM" id="SSF53213">
    <property type="entry name" value="LigB-like"/>
    <property type="match status" value="1"/>
</dbReference>
<keyword evidence="5" id="KW-0560">Oxidoreductase</keyword>
<comment type="cofactor">
    <cofactor evidence="1">
        <name>Zn(2+)</name>
        <dbReference type="ChEBI" id="CHEBI:29105"/>
    </cofactor>
</comment>
<dbReference type="PIRSF" id="PIRSF006157">
    <property type="entry name" value="Doxgns_DODA"/>
    <property type="match status" value="1"/>
</dbReference>
<dbReference type="GO" id="GO:0008198">
    <property type="term" value="F:ferrous iron binding"/>
    <property type="evidence" value="ECO:0007669"/>
    <property type="project" value="InterPro"/>
</dbReference>
<comment type="caution">
    <text evidence="7">The sequence shown here is derived from an EMBL/GenBank/DDBJ whole genome shotgun (WGS) entry which is preliminary data.</text>
</comment>
<evidence type="ECO:0000256" key="3">
    <source>
        <dbReference type="ARBA" id="ARBA00022723"/>
    </source>
</evidence>
<dbReference type="PANTHER" id="PTHR30096">
    <property type="entry name" value="4,5-DOPA DIOXYGENASE EXTRADIOL-LIKE PROTEIN"/>
    <property type="match status" value="1"/>
</dbReference>
<sequence>MARVSTAYITHGGGPLPLLNHSKHSEMIKTLNELTGKIGRPDFIVIVSAHWEEPMFTVTANSTPDIIYDYYGFPEQAYSLKYDAPGFPALAHYLAETLQGENIPLATDEARGFDHGMFIPLTLMFPHANIPCIQVSLKADLNSAEHIQLGAALKSALLRYNNSVNSSGTHLENNGERILLLGSGSSFHNMHGFFDSSDEAYRKAKAFNDWMKNVVGGDAEGYIVAENQREEQLIQWENAPEARYAHPREEHLIPLHVCYGANKRKADYTASLHVMDKPAAMFLWHD</sequence>
<protein>
    <submittedName>
        <fullName evidence="7">Dioxygenase</fullName>
    </submittedName>
</protein>
<name>A0A6L9MNZ8_9ALTE</name>
<feature type="domain" description="Extradiol ring-cleavage dioxygenase class III enzyme subunit B" evidence="6">
    <location>
        <begin position="32"/>
        <end position="275"/>
    </location>
</feature>
<dbReference type="Gene3D" id="3.40.830.10">
    <property type="entry name" value="LigB-like"/>
    <property type="match status" value="1"/>
</dbReference>
<keyword evidence="3" id="KW-0479">Metal-binding</keyword>
<gene>
    <name evidence="7" type="ORF">GTW09_00435</name>
</gene>
<accession>A0A6L9MNZ8</accession>
<dbReference type="InterPro" id="IPR004183">
    <property type="entry name" value="Xdiol_dOase_suB"/>
</dbReference>